<gene>
    <name evidence="9" type="ORF">DMC30DRAFT_362944</name>
</gene>
<feature type="binding site" evidence="6">
    <location>
        <position position="229"/>
    </location>
    <ligand>
        <name>FAD</name>
        <dbReference type="ChEBI" id="CHEBI:57692"/>
    </ligand>
</feature>
<dbReference type="Pfam" id="PF00175">
    <property type="entry name" value="NAD_binding_1"/>
    <property type="match status" value="1"/>
</dbReference>
<proteinExistence type="inferred from homology"/>
<dbReference type="SUPFAM" id="SSF52343">
    <property type="entry name" value="Ferredoxin reductase-like, C-terminal NADP-linked domain"/>
    <property type="match status" value="1"/>
</dbReference>
<sequence length="372" mass="39418">MALRGLEYAAQTARRSLASPRAPVVPRTASSPRATLAGTPRPSAAAWTRKRPYSAGKAPASPQSALKRSSLLSIVGGAALAVGGSAAFYLTRDEPAFLAPDRWTDVKIKSVTPLTPETSLFRLEVPRSVLPPAFTSDPSARPILSLFVKEPNLQIQRAYTPLSASSFNTSGPAELDLVIKRYPDGEASRYIHRLGAGDDLSVRGPLCTWFFHPQDWDEVVFVVGGTGVTPAYQLIHDTLSAPPSSSSPSPAVSVVYASPSPSRILLKDSLDALTSQQPDKLRVHYLVDRLDAPSAGKASAPPDAEVGFVTGKALEKLIGRGGQPGKRRVVVVCGPEGMVNAVAGPRGRNFSPGPVGGILRELGYSDREVVKL</sequence>
<dbReference type="InterPro" id="IPR017927">
    <property type="entry name" value="FAD-bd_FR_type"/>
</dbReference>
<feature type="non-terminal residue" evidence="9">
    <location>
        <position position="372"/>
    </location>
</feature>
<dbReference type="InterPro" id="IPR001834">
    <property type="entry name" value="CBR-like"/>
</dbReference>
<dbReference type="CDD" id="cd06183">
    <property type="entry name" value="cyt_b5_reduct_like"/>
    <property type="match status" value="1"/>
</dbReference>
<evidence type="ECO:0000256" key="1">
    <source>
        <dbReference type="ARBA" id="ARBA00001974"/>
    </source>
</evidence>
<dbReference type="PANTHER" id="PTHR19370">
    <property type="entry name" value="NADH-CYTOCHROME B5 REDUCTASE"/>
    <property type="match status" value="1"/>
</dbReference>
<keyword evidence="3 6" id="KW-0285">Flavoprotein</keyword>
<organism evidence="9 10">
    <name type="scientific">Rhodotorula diobovata</name>
    <dbReference type="NCBI Taxonomy" id="5288"/>
    <lineage>
        <taxon>Eukaryota</taxon>
        <taxon>Fungi</taxon>
        <taxon>Dikarya</taxon>
        <taxon>Basidiomycota</taxon>
        <taxon>Pucciniomycotina</taxon>
        <taxon>Microbotryomycetes</taxon>
        <taxon>Sporidiobolales</taxon>
        <taxon>Sporidiobolaceae</taxon>
        <taxon>Rhodotorula</taxon>
    </lineage>
</organism>
<accession>A0A5C5FXR6</accession>
<name>A0A5C5FXR6_9BASI</name>
<evidence type="ECO:0000256" key="5">
    <source>
        <dbReference type="ARBA" id="ARBA00023002"/>
    </source>
</evidence>
<dbReference type="SUPFAM" id="SSF63380">
    <property type="entry name" value="Riboflavin synthase domain-like"/>
    <property type="match status" value="1"/>
</dbReference>
<evidence type="ECO:0000313" key="10">
    <source>
        <dbReference type="Proteomes" id="UP000311382"/>
    </source>
</evidence>
<evidence type="ECO:0000313" key="9">
    <source>
        <dbReference type="EMBL" id="TNY21667.1"/>
    </source>
</evidence>
<dbReference type="Proteomes" id="UP000311382">
    <property type="component" value="Unassembled WGS sequence"/>
</dbReference>
<comment type="similarity">
    <text evidence="2">Belongs to the flavoprotein pyridine nucleotide cytochrome reductase family.</text>
</comment>
<reference evidence="9 10" key="1">
    <citation type="submission" date="2019-03" db="EMBL/GenBank/DDBJ databases">
        <title>Rhodosporidium diobovatum UCD-FST 08-225 genome sequencing, assembly, and annotation.</title>
        <authorList>
            <person name="Fakankun I.U."/>
            <person name="Fristensky B."/>
            <person name="Levin D.B."/>
        </authorList>
    </citation>
    <scope>NUCLEOTIDE SEQUENCE [LARGE SCALE GENOMIC DNA]</scope>
    <source>
        <strain evidence="9 10">UCD-FST 08-225</strain>
    </source>
</reference>
<dbReference type="GO" id="GO:0016491">
    <property type="term" value="F:oxidoreductase activity"/>
    <property type="evidence" value="ECO:0007669"/>
    <property type="project" value="UniProtKB-KW"/>
</dbReference>
<dbReference type="InterPro" id="IPR017938">
    <property type="entry name" value="Riboflavin_synthase-like_b-brl"/>
</dbReference>
<comment type="cofactor">
    <cofactor evidence="1 6">
        <name>FAD</name>
        <dbReference type="ChEBI" id="CHEBI:57692"/>
    </cofactor>
</comment>
<protein>
    <recommendedName>
        <fullName evidence="8">FAD-binding FR-type domain-containing protein</fullName>
    </recommendedName>
</protein>
<feature type="binding site" evidence="6">
    <location>
        <position position="188"/>
    </location>
    <ligand>
        <name>FAD</name>
        <dbReference type="ChEBI" id="CHEBI:57692"/>
    </ligand>
</feature>
<dbReference type="Gene3D" id="2.40.30.10">
    <property type="entry name" value="Translation factors"/>
    <property type="match status" value="1"/>
</dbReference>
<evidence type="ECO:0000256" key="3">
    <source>
        <dbReference type="ARBA" id="ARBA00022630"/>
    </source>
</evidence>
<dbReference type="OrthoDB" id="432685at2759"/>
<feature type="region of interest" description="Disordered" evidence="7">
    <location>
        <begin position="13"/>
        <end position="61"/>
    </location>
</feature>
<comment type="caution">
    <text evidence="9">The sequence shown here is derived from an EMBL/GenBank/DDBJ whole genome shotgun (WGS) entry which is preliminary data.</text>
</comment>
<feature type="domain" description="FAD-binding FR-type" evidence="8">
    <location>
        <begin position="101"/>
        <end position="212"/>
    </location>
</feature>
<feature type="binding site" evidence="6">
    <location>
        <position position="157"/>
    </location>
    <ligand>
        <name>FAD</name>
        <dbReference type="ChEBI" id="CHEBI:57692"/>
    </ligand>
</feature>
<dbReference type="InterPro" id="IPR001433">
    <property type="entry name" value="OxRdtase_FAD/NAD-bd"/>
</dbReference>
<dbReference type="STRING" id="5288.A0A5C5FXR6"/>
<dbReference type="AlphaFoldDB" id="A0A5C5FXR6"/>
<evidence type="ECO:0000256" key="7">
    <source>
        <dbReference type="SAM" id="MobiDB-lite"/>
    </source>
</evidence>
<evidence type="ECO:0000256" key="6">
    <source>
        <dbReference type="PIRSR" id="PIRSR601834-1"/>
    </source>
</evidence>
<dbReference type="InterPro" id="IPR008333">
    <property type="entry name" value="Cbr1-like_FAD-bd_dom"/>
</dbReference>
<dbReference type="Pfam" id="PF00970">
    <property type="entry name" value="FAD_binding_6"/>
    <property type="match status" value="1"/>
</dbReference>
<dbReference type="InterPro" id="IPR039261">
    <property type="entry name" value="FNR_nucleotide-bd"/>
</dbReference>
<dbReference type="Gene3D" id="3.40.50.80">
    <property type="entry name" value="Nucleotide-binding domain of ferredoxin-NADP reductase (FNR) module"/>
    <property type="match status" value="1"/>
</dbReference>
<feature type="binding site" evidence="6">
    <location>
        <position position="180"/>
    </location>
    <ligand>
        <name>FAD</name>
        <dbReference type="ChEBI" id="CHEBI:57692"/>
    </ligand>
</feature>
<keyword evidence="4 6" id="KW-0274">FAD</keyword>
<dbReference type="PROSITE" id="PS51384">
    <property type="entry name" value="FAD_FR"/>
    <property type="match status" value="1"/>
</dbReference>
<dbReference type="PANTHER" id="PTHR19370:SF189">
    <property type="entry name" value="CYTOCHROME C MITOCHONDRIAL IMPORT FACTOR CYC2"/>
    <property type="match status" value="1"/>
</dbReference>
<dbReference type="GO" id="GO:0005739">
    <property type="term" value="C:mitochondrion"/>
    <property type="evidence" value="ECO:0007669"/>
    <property type="project" value="TreeGrafter"/>
</dbReference>
<dbReference type="PRINTS" id="PR00406">
    <property type="entry name" value="CYTB5RDTASE"/>
</dbReference>
<evidence type="ECO:0000256" key="2">
    <source>
        <dbReference type="ARBA" id="ARBA00006105"/>
    </source>
</evidence>
<dbReference type="EMBL" id="SOZI01000039">
    <property type="protein sequence ID" value="TNY21667.1"/>
    <property type="molecule type" value="Genomic_DNA"/>
</dbReference>
<feature type="binding site" evidence="6">
    <location>
        <position position="178"/>
    </location>
    <ligand>
        <name>FAD</name>
        <dbReference type="ChEBI" id="CHEBI:57692"/>
    </ligand>
</feature>
<feature type="binding site" evidence="6">
    <location>
        <position position="159"/>
    </location>
    <ligand>
        <name>FAD</name>
        <dbReference type="ChEBI" id="CHEBI:57692"/>
    </ligand>
</feature>
<keyword evidence="5" id="KW-0560">Oxidoreductase</keyword>
<keyword evidence="10" id="KW-1185">Reference proteome</keyword>
<evidence type="ECO:0000256" key="4">
    <source>
        <dbReference type="ARBA" id="ARBA00022827"/>
    </source>
</evidence>
<evidence type="ECO:0000259" key="8">
    <source>
        <dbReference type="PROSITE" id="PS51384"/>
    </source>
</evidence>